<proteinExistence type="predicted"/>
<dbReference type="RefSeq" id="WP_145208963.1">
    <property type="nucleotide sequence ID" value="NZ_CP036432.1"/>
</dbReference>
<feature type="signal peptide" evidence="2">
    <location>
        <begin position="1"/>
        <end position="39"/>
    </location>
</feature>
<feature type="region of interest" description="Disordered" evidence="1">
    <location>
        <begin position="148"/>
        <end position="167"/>
    </location>
</feature>
<reference evidence="3 4" key="1">
    <citation type="submission" date="2019-02" db="EMBL/GenBank/DDBJ databases">
        <title>Deep-cultivation of Planctomycetes and their phenomic and genomic characterization uncovers novel biology.</title>
        <authorList>
            <person name="Wiegand S."/>
            <person name="Jogler M."/>
            <person name="Boedeker C."/>
            <person name="Pinto D."/>
            <person name="Vollmers J."/>
            <person name="Rivas-Marin E."/>
            <person name="Kohn T."/>
            <person name="Peeters S.H."/>
            <person name="Heuer A."/>
            <person name="Rast P."/>
            <person name="Oberbeckmann S."/>
            <person name="Bunk B."/>
            <person name="Jeske O."/>
            <person name="Meyerdierks A."/>
            <person name="Storesund J.E."/>
            <person name="Kallscheuer N."/>
            <person name="Luecker S."/>
            <person name="Lage O.M."/>
            <person name="Pohl T."/>
            <person name="Merkel B.J."/>
            <person name="Hornburger P."/>
            <person name="Mueller R.-W."/>
            <person name="Bruemmer F."/>
            <person name="Labrenz M."/>
            <person name="Spormann A.M."/>
            <person name="Op den Camp H."/>
            <person name="Overmann J."/>
            <person name="Amann R."/>
            <person name="Jetten M.S.M."/>
            <person name="Mascher T."/>
            <person name="Medema M.H."/>
            <person name="Devos D.P."/>
            <person name="Kaster A.-K."/>
            <person name="Ovreas L."/>
            <person name="Rohde M."/>
            <person name="Galperin M.Y."/>
            <person name="Jogler C."/>
        </authorList>
    </citation>
    <scope>NUCLEOTIDE SEQUENCE [LARGE SCALE GENOMIC DNA]</scope>
    <source>
        <strain evidence="3 4">TBK1r</strain>
    </source>
</reference>
<feature type="chain" id="PRO_5045855194" description="Secreted protein" evidence="2">
    <location>
        <begin position="40"/>
        <end position="218"/>
    </location>
</feature>
<accession>A0ABX5XLJ3</accession>
<evidence type="ECO:0008006" key="5">
    <source>
        <dbReference type="Google" id="ProtNLM"/>
    </source>
</evidence>
<evidence type="ECO:0000256" key="2">
    <source>
        <dbReference type="SAM" id="SignalP"/>
    </source>
</evidence>
<evidence type="ECO:0000256" key="1">
    <source>
        <dbReference type="SAM" id="MobiDB-lite"/>
    </source>
</evidence>
<feature type="compositionally biased region" description="Pro residues" evidence="1">
    <location>
        <begin position="153"/>
        <end position="165"/>
    </location>
</feature>
<keyword evidence="4" id="KW-1185">Reference proteome</keyword>
<name>A0ABX5XLJ3_9BACT</name>
<evidence type="ECO:0000313" key="3">
    <source>
        <dbReference type="EMBL" id="QDV82858.1"/>
    </source>
</evidence>
<sequence length="218" mass="24217">MTQLNWNCVSTSLRSRGIRSRGVAALALLTVAMTSVATAHHPDRECQPVRQRVDLIGPMGNRLDPSYRRVYNRPTYWGGKIAYLIAPTSQEAMAWHRAEHAGAYEAPKKHMRLEQHYFYPKPYHALTVGPRRSTDPSAMRTPESIPEMLETEPLPPSVDPLPEPAADPQLELPEIEANEEVGSASDGGDFFFWDVHVSNVQPTPSGVTFAELVSESGK</sequence>
<dbReference type="EMBL" id="CP036432">
    <property type="protein sequence ID" value="QDV82858.1"/>
    <property type="molecule type" value="Genomic_DNA"/>
</dbReference>
<protein>
    <recommendedName>
        <fullName evidence="5">Secreted protein</fullName>
    </recommendedName>
</protein>
<evidence type="ECO:0000313" key="4">
    <source>
        <dbReference type="Proteomes" id="UP000318081"/>
    </source>
</evidence>
<organism evidence="3 4">
    <name type="scientific">Stieleria magnilauensis</name>
    <dbReference type="NCBI Taxonomy" id="2527963"/>
    <lineage>
        <taxon>Bacteria</taxon>
        <taxon>Pseudomonadati</taxon>
        <taxon>Planctomycetota</taxon>
        <taxon>Planctomycetia</taxon>
        <taxon>Pirellulales</taxon>
        <taxon>Pirellulaceae</taxon>
        <taxon>Stieleria</taxon>
    </lineage>
</organism>
<gene>
    <name evidence="3" type="ORF">TBK1r_17900</name>
</gene>
<dbReference type="Proteomes" id="UP000318081">
    <property type="component" value="Chromosome"/>
</dbReference>
<keyword evidence="2" id="KW-0732">Signal</keyword>